<accession>A0A0G1J4K4</accession>
<feature type="domain" description="Methyltransferase FkbM" evidence="1">
    <location>
        <begin position="93"/>
        <end position="244"/>
    </location>
</feature>
<name>A0A0G1J4K4_9BACT</name>
<dbReference type="PANTHER" id="PTHR34203">
    <property type="entry name" value="METHYLTRANSFERASE, FKBM FAMILY PROTEIN"/>
    <property type="match status" value="1"/>
</dbReference>
<dbReference type="InterPro" id="IPR029063">
    <property type="entry name" value="SAM-dependent_MTases_sf"/>
</dbReference>
<dbReference type="Gene3D" id="3.40.50.150">
    <property type="entry name" value="Vaccinia Virus protein VP39"/>
    <property type="match status" value="1"/>
</dbReference>
<dbReference type="GO" id="GO:0032259">
    <property type="term" value="P:methylation"/>
    <property type="evidence" value="ECO:0007669"/>
    <property type="project" value="UniProtKB-KW"/>
</dbReference>
<dbReference type="AlphaFoldDB" id="A0A0G1J4K4"/>
<reference evidence="2 3" key="1">
    <citation type="journal article" date="2015" name="Nature">
        <title>rRNA introns, odd ribosomes, and small enigmatic genomes across a large radiation of phyla.</title>
        <authorList>
            <person name="Brown C.T."/>
            <person name="Hug L.A."/>
            <person name="Thomas B.C."/>
            <person name="Sharon I."/>
            <person name="Castelle C.J."/>
            <person name="Singh A."/>
            <person name="Wilkins M.J."/>
            <person name="Williams K.H."/>
            <person name="Banfield J.F."/>
        </authorList>
    </citation>
    <scope>NUCLEOTIDE SEQUENCE [LARGE SCALE GENOMIC DNA]</scope>
</reference>
<keyword evidence="2" id="KW-0808">Transferase</keyword>
<protein>
    <submittedName>
        <fullName evidence="2">Methyltransferase FkbM family</fullName>
    </submittedName>
</protein>
<evidence type="ECO:0000313" key="3">
    <source>
        <dbReference type="Proteomes" id="UP000034617"/>
    </source>
</evidence>
<dbReference type="EMBL" id="LCHM01000003">
    <property type="protein sequence ID" value="KKT38987.1"/>
    <property type="molecule type" value="Genomic_DNA"/>
</dbReference>
<dbReference type="InterPro" id="IPR006342">
    <property type="entry name" value="FkbM_mtfrase"/>
</dbReference>
<keyword evidence="2" id="KW-0489">Methyltransferase</keyword>
<dbReference type="NCBIfam" id="TIGR01444">
    <property type="entry name" value="fkbM_fam"/>
    <property type="match status" value="1"/>
</dbReference>
<dbReference type="PANTHER" id="PTHR34203:SF15">
    <property type="entry name" value="SLL1173 PROTEIN"/>
    <property type="match status" value="1"/>
</dbReference>
<gene>
    <name evidence="2" type="ORF">UW22_C0003G0029</name>
</gene>
<comment type="caution">
    <text evidence="2">The sequence shown here is derived from an EMBL/GenBank/DDBJ whole genome shotgun (WGS) entry which is preliminary data.</text>
</comment>
<dbReference type="SUPFAM" id="SSF53335">
    <property type="entry name" value="S-adenosyl-L-methionine-dependent methyltransferases"/>
    <property type="match status" value="1"/>
</dbReference>
<dbReference type="Proteomes" id="UP000034617">
    <property type="component" value="Unassembled WGS sequence"/>
</dbReference>
<organism evidence="2 3">
    <name type="scientific">Candidatus Gottesmanbacteria bacterium GW2011_GWB1_44_11c</name>
    <dbReference type="NCBI Taxonomy" id="1618447"/>
    <lineage>
        <taxon>Bacteria</taxon>
        <taxon>Candidatus Gottesmaniibacteriota</taxon>
    </lineage>
</organism>
<evidence type="ECO:0000313" key="2">
    <source>
        <dbReference type="EMBL" id="KKT38987.1"/>
    </source>
</evidence>
<evidence type="ECO:0000259" key="1">
    <source>
        <dbReference type="Pfam" id="PF05050"/>
    </source>
</evidence>
<dbReference type="InterPro" id="IPR052514">
    <property type="entry name" value="SAM-dependent_MTase"/>
</dbReference>
<proteinExistence type="predicted"/>
<dbReference type="GO" id="GO:0008168">
    <property type="term" value="F:methyltransferase activity"/>
    <property type="evidence" value="ECO:0007669"/>
    <property type="project" value="UniProtKB-KW"/>
</dbReference>
<sequence>MRKLLYGYALAIRYIIRNNQWHKIFPRIILATCIQTVQRLTGSIISIRLFNRKKLFLFPGNEISSQFLYTDIPDKEEIQFLRNHTDKHTVFIDIGAHIGSYSVCLADKAMYSIAFEPHPVVVKWCRMNFLLNGMDEHYVHQIALSNKNGTVRFTTDRNQAQNHITVSKTKSIEVISMSLDAFVQNQNLSRKLSYVIKIDVEGEEMNVLKGARQFLQSYPIKGIVYESFGYDVDTIKGFLRKNGFTVQSLSGYNYSAVRN</sequence>
<dbReference type="Pfam" id="PF05050">
    <property type="entry name" value="Methyltransf_21"/>
    <property type="match status" value="1"/>
</dbReference>